<evidence type="ECO:0000256" key="1">
    <source>
        <dbReference type="ARBA" id="ARBA00022649"/>
    </source>
</evidence>
<keyword evidence="3" id="KW-1185">Reference proteome</keyword>
<comment type="caution">
    <text evidence="2">The sequence shown here is derived from an EMBL/GenBank/DDBJ whole genome shotgun (WGS) entry which is preliminary data.</text>
</comment>
<gene>
    <name evidence="2" type="ORF">C479_10835</name>
</gene>
<evidence type="ECO:0000313" key="3">
    <source>
        <dbReference type="Proteomes" id="UP000011560"/>
    </source>
</evidence>
<dbReference type="STRING" id="1227490.C479_10835"/>
<dbReference type="RefSeq" id="WP_007702145.1">
    <property type="nucleotide sequence ID" value="NZ_AOIQ01000017.1"/>
</dbReference>
<proteinExistence type="predicted"/>
<dbReference type="Proteomes" id="UP000011560">
    <property type="component" value="Unassembled WGS sequence"/>
</dbReference>
<sequence>MDETEYRTIRLTEKAYRRLNDRKQSEESFSDTVERLAGERSILELAGIVPDDDADVMRAAIAERDEHARERLDSYVTEVDS</sequence>
<protein>
    <recommendedName>
        <fullName evidence="4">Antitoxin</fullName>
    </recommendedName>
</protein>
<dbReference type="InterPro" id="IPR003847">
    <property type="entry name" value="Put_antitoxin"/>
</dbReference>
<evidence type="ECO:0000313" key="2">
    <source>
        <dbReference type="EMBL" id="ELZ09311.1"/>
    </source>
</evidence>
<accession>M0BEI9</accession>
<organism evidence="2 3">
    <name type="scientific">Halovivax asiaticus JCM 14624</name>
    <dbReference type="NCBI Taxonomy" id="1227490"/>
    <lineage>
        <taxon>Archaea</taxon>
        <taxon>Methanobacteriati</taxon>
        <taxon>Methanobacteriota</taxon>
        <taxon>Stenosarchaea group</taxon>
        <taxon>Halobacteria</taxon>
        <taxon>Halobacteriales</taxon>
        <taxon>Natrialbaceae</taxon>
        <taxon>Halovivax</taxon>
    </lineage>
</organism>
<evidence type="ECO:0008006" key="4">
    <source>
        <dbReference type="Google" id="ProtNLM"/>
    </source>
</evidence>
<dbReference type="AlphaFoldDB" id="M0BEI9"/>
<name>M0BEI9_9EURY</name>
<dbReference type="OrthoDB" id="9187at2157"/>
<dbReference type="Pfam" id="PF02697">
    <property type="entry name" value="VAPB_antitox"/>
    <property type="match status" value="1"/>
</dbReference>
<dbReference type="EMBL" id="AOIQ01000017">
    <property type="protein sequence ID" value="ELZ09311.1"/>
    <property type="molecule type" value="Genomic_DNA"/>
</dbReference>
<keyword evidence="1" id="KW-1277">Toxin-antitoxin system</keyword>
<reference evidence="2 3" key="1">
    <citation type="journal article" date="2014" name="PLoS Genet.">
        <title>Phylogenetically driven sequencing of extremely halophilic archaea reveals strategies for static and dynamic osmo-response.</title>
        <authorList>
            <person name="Becker E.A."/>
            <person name="Seitzer P.M."/>
            <person name="Tritt A."/>
            <person name="Larsen D."/>
            <person name="Krusor M."/>
            <person name="Yao A.I."/>
            <person name="Wu D."/>
            <person name="Madern D."/>
            <person name="Eisen J.A."/>
            <person name="Darling A.E."/>
            <person name="Facciotti M.T."/>
        </authorList>
    </citation>
    <scope>NUCLEOTIDE SEQUENCE [LARGE SCALE GENOMIC DNA]</scope>
    <source>
        <strain evidence="2 3">JCM 14624</strain>
    </source>
</reference>